<dbReference type="EMBL" id="CP158375">
    <property type="protein sequence ID" value="XDO97327.1"/>
    <property type="molecule type" value="Genomic_DNA"/>
</dbReference>
<feature type="transmembrane region" description="Helical" evidence="1">
    <location>
        <begin position="228"/>
        <end position="247"/>
    </location>
</feature>
<dbReference type="GO" id="GO:0051301">
    <property type="term" value="P:cell division"/>
    <property type="evidence" value="ECO:0007669"/>
    <property type="project" value="InterPro"/>
</dbReference>
<dbReference type="PANTHER" id="PTHR47755:SF1">
    <property type="entry name" value="CELL DIVISION PROTEIN FTSX"/>
    <property type="match status" value="1"/>
</dbReference>
<evidence type="ECO:0000256" key="1">
    <source>
        <dbReference type="SAM" id="Phobius"/>
    </source>
</evidence>
<proteinExistence type="predicted"/>
<accession>A0AB39KUR3</accession>
<gene>
    <name evidence="2" type="ORF">ABOZ73_02605</name>
</gene>
<keyword evidence="1" id="KW-0812">Transmembrane</keyword>
<dbReference type="InterPro" id="IPR004513">
    <property type="entry name" value="FtsX"/>
</dbReference>
<dbReference type="PANTHER" id="PTHR47755">
    <property type="entry name" value="CELL DIVISION PROTEIN FTSX"/>
    <property type="match status" value="1"/>
</dbReference>
<keyword evidence="1" id="KW-1133">Transmembrane helix</keyword>
<feature type="transmembrane region" description="Helical" evidence="1">
    <location>
        <begin position="24"/>
        <end position="47"/>
    </location>
</feature>
<keyword evidence="1" id="KW-0472">Membrane</keyword>
<organism evidence="2">
    <name type="scientific">Caulobacter sp. 73W</name>
    <dbReference type="NCBI Taxonomy" id="3161137"/>
    <lineage>
        <taxon>Bacteria</taxon>
        <taxon>Pseudomonadati</taxon>
        <taxon>Pseudomonadota</taxon>
        <taxon>Alphaproteobacteria</taxon>
        <taxon>Caulobacterales</taxon>
        <taxon>Caulobacteraceae</taxon>
        <taxon>Caulobacter</taxon>
    </lineage>
</organism>
<dbReference type="RefSeq" id="WP_369060473.1">
    <property type="nucleotide sequence ID" value="NZ_CP158375.1"/>
</dbReference>
<feature type="transmembrane region" description="Helical" evidence="1">
    <location>
        <begin position="168"/>
        <end position="191"/>
    </location>
</feature>
<protein>
    <submittedName>
        <fullName evidence="2">ABC transporter permease</fullName>
    </submittedName>
</protein>
<feature type="transmembrane region" description="Helical" evidence="1">
    <location>
        <begin position="267"/>
        <end position="285"/>
    </location>
</feature>
<dbReference type="GO" id="GO:0016020">
    <property type="term" value="C:membrane"/>
    <property type="evidence" value="ECO:0007669"/>
    <property type="project" value="InterPro"/>
</dbReference>
<evidence type="ECO:0000313" key="2">
    <source>
        <dbReference type="EMBL" id="XDO97327.1"/>
    </source>
</evidence>
<dbReference type="AlphaFoldDB" id="A0AB39KUR3"/>
<dbReference type="GO" id="GO:0032153">
    <property type="term" value="C:cell division site"/>
    <property type="evidence" value="ECO:0007669"/>
    <property type="project" value="TreeGrafter"/>
</dbReference>
<sequence>MSDGFDIRRWRPGPLLPKRDERDFALTFVVAVLCLLACLTALTAIAADRGARGWSRQLTGSATIVVRPKGAESPDAAAARAAETLAGLKGVTEARALAKADAEELLEPWIGREALLEDLPVPRLVTVALDPETPASAQSLDSALQAAGLDASVDDHSRWIGDIERSAALIRWAAIGVFVLIAAAAAATIAFATRAGLAARRDVIEVLHLSGAKAPFIARLFQARFARMAAVAGLFGAAGAAMIGAGLRLAGGGAGLAPVLPLVWSDLAWLLPCPAIAALTAALAARGVAIRLTGELAG</sequence>
<name>A0AB39KUR3_9CAUL</name>
<reference evidence="2" key="1">
    <citation type="submission" date="2024-06" db="EMBL/GenBank/DDBJ databases">
        <title>Caulobacter inopinatus, sp. nov.</title>
        <authorList>
            <person name="Donachie S.P."/>
        </authorList>
    </citation>
    <scope>NUCLEOTIDE SEQUENCE</scope>
    <source>
        <strain evidence="2">73W</strain>
    </source>
</reference>